<reference evidence="2 3" key="1">
    <citation type="journal article" date="2016" name="Nat. Commun.">
        <title>Thousands of microbial genomes shed light on interconnected biogeochemical processes in an aquifer system.</title>
        <authorList>
            <person name="Anantharaman K."/>
            <person name="Brown C.T."/>
            <person name="Hug L.A."/>
            <person name="Sharon I."/>
            <person name="Castelle C.J."/>
            <person name="Probst A.J."/>
            <person name="Thomas B.C."/>
            <person name="Singh A."/>
            <person name="Wilkins M.J."/>
            <person name="Karaoz U."/>
            <person name="Brodie E.L."/>
            <person name="Williams K.H."/>
            <person name="Hubbard S.S."/>
            <person name="Banfield J.F."/>
        </authorList>
    </citation>
    <scope>NUCLEOTIDE SEQUENCE [LARGE SCALE GENOMIC DNA]</scope>
</reference>
<dbReference type="InterPro" id="IPR045584">
    <property type="entry name" value="Pilin-like"/>
</dbReference>
<keyword evidence="1" id="KW-1133">Transmembrane helix</keyword>
<dbReference type="AlphaFoldDB" id="A0A1F6ECQ3"/>
<dbReference type="Gene3D" id="3.30.700.10">
    <property type="entry name" value="Glycoprotein, Type 4 Pilin"/>
    <property type="match status" value="1"/>
</dbReference>
<dbReference type="Pfam" id="PF07963">
    <property type="entry name" value="N_methyl"/>
    <property type="match status" value="1"/>
</dbReference>
<gene>
    <name evidence="2" type="ORF">A3A35_03355</name>
</gene>
<name>A0A1F6ECQ3_9BACT</name>
<keyword evidence="1" id="KW-0472">Membrane</keyword>
<evidence type="ECO:0008006" key="4">
    <source>
        <dbReference type="Google" id="ProtNLM"/>
    </source>
</evidence>
<dbReference type="InterPro" id="IPR012902">
    <property type="entry name" value="N_methyl_site"/>
</dbReference>
<comment type="caution">
    <text evidence="2">The sequence shown here is derived from an EMBL/GenBank/DDBJ whole genome shotgun (WGS) entry which is preliminary data.</text>
</comment>
<dbReference type="NCBIfam" id="TIGR02532">
    <property type="entry name" value="IV_pilin_GFxxxE"/>
    <property type="match status" value="1"/>
</dbReference>
<organism evidence="2 3">
    <name type="scientific">Candidatus Kaiserbacteria bacterium RIFCSPLOWO2_01_FULL_51_21</name>
    <dbReference type="NCBI Taxonomy" id="1798508"/>
    <lineage>
        <taxon>Bacteria</taxon>
        <taxon>Candidatus Kaiseribacteriota</taxon>
    </lineage>
</organism>
<accession>A0A1F6ECQ3</accession>
<protein>
    <recommendedName>
        <fullName evidence="4">Type II secretion system protein GspG C-terminal domain-containing protein</fullName>
    </recommendedName>
</protein>
<dbReference type="SUPFAM" id="SSF54523">
    <property type="entry name" value="Pili subunits"/>
    <property type="match status" value="1"/>
</dbReference>
<feature type="transmembrane region" description="Helical" evidence="1">
    <location>
        <begin position="12"/>
        <end position="38"/>
    </location>
</feature>
<evidence type="ECO:0000256" key="1">
    <source>
        <dbReference type="SAM" id="Phobius"/>
    </source>
</evidence>
<dbReference type="Proteomes" id="UP000179115">
    <property type="component" value="Unassembled WGS sequence"/>
</dbReference>
<evidence type="ECO:0000313" key="3">
    <source>
        <dbReference type="Proteomes" id="UP000179115"/>
    </source>
</evidence>
<dbReference type="STRING" id="1798508.A3A35_03355"/>
<sequence>MNNFPNRRQFGFTLIELLVIVAIIGILSSVIIIFLNIARNKGDDAKVKTQLSSARATAEIYYDTNKHYSPVGTIADSCSVGMFTNTTSGMSAYMNTANYPAGTTITCHHNATAGASASAYSIDAKLSTTDGGYWCIDNTGVSKRNTTVQGAGDVTCK</sequence>
<dbReference type="EMBL" id="MFLV01000022">
    <property type="protein sequence ID" value="OGG71455.1"/>
    <property type="molecule type" value="Genomic_DNA"/>
</dbReference>
<proteinExistence type="predicted"/>
<keyword evidence="1" id="KW-0812">Transmembrane</keyword>
<evidence type="ECO:0000313" key="2">
    <source>
        <dbReference type="EMBL" id="OGG71455.1"/>
    </source>
</evidence>